<feature type="transmembrane region" description="Helical" evidence="5">
    <location>
        <begin position="249"/>
        <end position="274"/>
    </location>
</feature>
<dbReference type="InterPro" id="IPR011701">
    <property type="entry name" value="MFS"/>
</dbReference>
<evidence type="ECO:0000313" key="6">
    <source>
        <dbReference type="EMBL" id="KUI59642.1"/>
    </source>
</evidence>
<dbReference type="GO" id="GO:0005886">
    <property type="term" value="C:plasma membrane"/>
    <property type="evidence" value="ECO:0007669"/>
    <property type="project" value="TreeGrafter"/>
</dbReference>
<evidence type="ECO:0000313" key="7">
    <source>
        <dbReference type="Proteomes" id="UP000078576"/>
    </source>
</evidence>
<feature type="transmembrane region" description="Helical" evidence="5">
    <location>
        <begin position="453"/>
        <end position="476"/>
    </location>
</feature>
<keyword evidence="4 5" id="KW-0472">Membrane</keyword>
<evidence type="ECO:0000256" key="4">
    <source>
        <dbReference type="ARBA" id="ARBA00023136"/>
    </source>
</evidence>
<feature type="transmembrane region" description="Helical" evidence="5">
    <location>
        <begin position="80"/>
        <end position="100"/>
    </location>
</feature>
<feature type="transmembrane region" description="Helical" evidence="5">
    <location>
        <begin position="365"/>
        <end position="383"/>
    </location>
</feature>
<dbReference type="GO" id="GO:0015343">
    <property type="term" value="F:siderophore-iron transmembrane transporter activity"/>
    <property type="evidence" value="ECO:0007669"/>
    <property type="project" value="TreeGrafter"/>
</dbReference>
<protein>
    <submittedName>
        <fullName evidence="6">Siderophore iron transporter 1</fullName>
    </submittedName>
</protein>
<dbReference type="AlphaFoldDB" id="A0A194V6P4"/>
<feature type="transmembrane region" description="Helical" evidence="5">
    <location>
        <begin position="170"/>
        <end position="192"/>
    </location>
</feature>
<keyword evidence="7" id="KW-1185">Reference proteome</keyword>
<comment type="subcellular location">
    <subcellularLocation>
        <location evidence="1">Membrane</location>
        <topology evidence="1">Multi-pass membrane protein</topology>
    </subcellularLocation>
</comment>
<sequence>MGIVDAVKVHMRPSVAEHANTPEEDHEKAEAGVATIEAAQAVWGKRGRYLLILGNDHDNLRSEIDNSTVYIYKNYSTSSFDALSVIASISTASTVIFAAVKPPLAKISNVIGRGQTYLIAISFFVLSYIVMASATSIGAYAAGSILYTIGQSGTNILNDIIISDITTARWRAFAIGVSFAPFLVTVWCAAFIVDSVVAEGGIGWRWGIGMLAILMPFCASFIITTLLYYQARAKKMGLAPRVKMTLYTFCSQIDLGGIILFTAGLVLLLLPMSFSGLTPSEWHTPWVIALITIGGVLLIALPFYEHHLAKYPLIPPSYFKNITILMCILLVALDSLSFSCTHSYLYAWGSVAHGFSARNDTFYTYTNGVVQCLVGIITGWIVGKTRRYKWIAFAGVCIRTVGYGIMLRLRGNDNSTGELFAVQVIQGIGSGVIATTLLVPAQISVPHAQMPQVTALFVCFSFVGSSIGSCIAGGIYTNSFRPALWQHLGDSATTETVNTLFNSITGLLPAWGSPEREAINAAYSDVIRYMTYAALGASIPGPLMALILPDYVLPDRNNLVEG</sequence>
<keyword evidence="2 5" id="KW-0812">Transmembrane</keyword>
<evidence type="ECO:0000256" key="2">
    <source>
        <dbReference type="ARBA" id="ARBA00022692"/>
    </source>
</evidence>
<dbReference type="PANTHER" id="PTHR23501">
    <property type="entry name" value="MAJOR FACILITATOR SUPERFAMILY"/>
    <property type="match status" value="1"/>
</dbReference>
<keyword evidence="3 5" id="KW-1133">Transmembrane helix</keyword>
<reference evidence="7" key="1">
    <citation type="submission" date="2014-12" db="EMBL/GenBank/DDBJ databases">
        <title>Genome Sequence of Valsa Canker Pathogens Uncovers a Specific Adaption of Colonization on Woody Bark.</title>
        <authorList>
            <person name="Yin Z."/>
            <person name="Liu H."/>
            <person name="Gao X."/>
            <person name="Li Z."/>
            <person name="Song N."/>
            <person name="Ke X."/>
            <person name="Dai Q."/>
            <person name="Wu Y."/>
            <person name="Sun Y."/>
            <person name="Xu J.-R."/>
            <person name="Kang Z.K."/>
            <person name="Wang L."/>
            <person name="Huang L."/>
        </authorList>
    </citation>
    <scope>NUCLEOTIDE SEQUENCE [LARGE SCALE GENOMIC DNA]</scope>
    <source>
        <strain evidence="7">SXYL134</strain>
    </source>
</reference>
<accession>A0A194V6P4</accession>
<dbReference type="EMBL" id="KN714734">
    <property type="protein sequence ID" value="KUI59642.1"/>
    <property type="molecule type" value="Genomic_DNA"/>
</dbReference>
<feature type="transmembrane region" description="Helical" evidence="5">
    <location>
        <begin position="419"/>
        <end position="441"/>
    </location>
</feature>
<name>A0A194V6P4_CYTMA</name>
<feature type="transmembrane region" description="Helical" evidence="5">
    <location>
        <begin position="390"/>
        <end position="407"/>
    </location>
</feature>
<gene>
    <name evidence="6" type="ORF">VP1G_06888</name>
</gene>
<dbReference type="SUPFAM" id="SSF103473">
    <property type="entry name" value="MFS general substrate transporter"/>
    <property type="match status" value="1"/>
</dbReference>
<feature type="transmembrane region" description="Helical" evidence="5">
    <location>
        <begin position="529"/>
        <end position="548"/>
    </location>
</feature>
<dbReference type="Gene3D" id="1.20.1250.20">
    <property type="entry name" value="MFS general substrate transporter like domains"/>
    <property type="match status" value="2"/>
</dbReference>
<evidence type="ECO:0000256" key="5">
    <source>
        <dbReference type="SAM" id="Phobius"/>
    </source>
</evidence>
<evidence type="ECO:0000256" key="3">
    <source>
        <dbReference type="ARBA" id="ARBA00022989"/>
    </source>
</evidence>
<dbReference type="InterPro" id="IPR036259">
    <property type="entry name" value="MFS_trans_sf"/>
</dbReference>
<dbReference type="Pfam" id="PF07690">
    <property type="entry name" value="MFS_1"/>
    <property type="match status" value="1"/>
</dbReference>
<feature type="transmembrane region" description="Helical" evidence="5">
    <location>
        <begin position="120"/>
        <end position="149"/>
    </location>
</feature>
<feature type="transmembrane region" description="Helical" evidence="5">
    <location>
        <begin position="286"/>
        <end position="304"/>
    </location>
</feature>
<dbReference type="OrthoDB" id="2241241at2759"/>
<evidence type="ECO:0000256" key="1">
    <source>
        <dbReference type="ARBA" id="ARBA00004141"/>
    </source>
</evidence>
<proteinExistence type="predicted"/>
<dbReference type="Proteomes" id="UP000078576">
    <property type="component" value="Unassembled WGS sequence"/>
</dbReference>
<organism evidence="6 7">
    <name type="scientific">Cytospora mali</name>
    <name type="common">Apple Valsa canker fungus</name>
    <name type="synonym">Valsa mali</name>
    <dbReference type="NCBI Taxonomy" id="578113"/>
    <lineage>
        <taxon>Eukaryota</taxon>
        <taxon>Fungi</taxon>
        <taxon>Dikarya</taxon>
        <taxon>Ascomycota</taxon>
        <taxon>Pezizomycotina</taxon>
        <taxon>Sordariomycetes</taxon>
        <taxon>Sordariomycetidae</taxon>
        <taxon>Diaporthales</taxon>
        <taxon>Cytosporaceae</taxon>
        <taxon>Cytospora</taxon>
    </lineage>
</organism>
<feature type="transmembrane region" description="Helical" evidence="5">
    <location>
        <begin position="324"/>
        <end position="345"/>
    </location>
</feature>
<dbReference type="PANTHER" id="PTHR23501:SF200">
    <property type="entry name" value="TRANSPORTER, PUTATIVE (AFU_ORTHOLOGUE AFUA_3G01360)-RELATED"/>
    <property type="match status" value="1"/>
</dbReference>
<feature type="transmembrane region" description="Helical" evidence="5">
    <location>
        <begin position="204"/>
        <end position="229"/>
    </location>
</feature>